<proteinExistence type="predicted"/>
<name>A0A8S5TWF0_9CAUD</name>
<organism evidence="1">
    <name type="scientific">Myoviridae sp. ctaUM17</name>
    <dbReference type="NCBI Taxonomy" id="2825133"/>
    <lineage>
        <taxon>Viruses</taxon>
        <taxon>Duplodnaviria</taxon>
        <taxon>Heunggongvirae</taxon>
        <taxon>Uroviricota</taxon>
        <taxon>Caudoviricetes</taxon>
    </lineage>
</organism>
<protein>
    <submittedName>
        <fullName evidence="1">Uncharacterized protein</fullName>
    </submittedName>
</protein>
<accession>A0A8S5TWF0</accession>
<evidence type="ECO:0000313" key="1">
    <source>
        <dbReference type="EMBL" id="DAF86538.1"/>
    </source>
</evidence>
<reference evidence="1" key="1">
    <citation type="journal article" date="2021" name="Proc. Natl. Acad. Sci. U.S.A.">
        <title>A Catalog of Tens of Thousands of Viruses from Human Metagenomes Reveals Hidden Associations with Chronic Diseases.</title>
        <authorList>
            <person name="Tisza M.J."/>
            <person name="Buck C.B."/>
        </authorList>
    </citation>
    <scope>NUCLEOTIDE SEQUENCE</scope>
    <source>
        <strain evidence="1">CtaUM17</strain>
    </source>
</reference>
<dbReference type="EMBL" id="BK015948">
    <property type="protein sequence ID" value="DAF86538.1"/>
    <property type="molecule type" value="Genomic_DNA"/>
</dbReference>
<sequence length="129" mass="13569">MTDHNIVRMVHAIEERISGGRAADINSGGGVQASVDGTFLADVISVKPLSIQLQGQTVSAGIYINPALTVAASDGGDEILKPFETPFEPAAAYEFLKEFHEKYVIKKGDTVVVVMTGSGFYIAGRAVAG</sequence>